<dbReference type="EMBL" id="JAENII010000041">
    <property type="protein sequence ID" value="MBK1829074.1"/>
    <property type="molecule type" value="Genomic_DNA"/>
</dbReference>
<keyword evidence="3" id="KW-0238">DNA-binding</keyword>
<evidence type="ECO:0000313" key="7">
    <source>
        <dbReference type="EMBL" id="MBK1829074.1"/>
    </source>
</evidence>
<keyword evidence="8" id="KW-1185">Reference proteome</keyword>
<name>A0A934RH64_9BACT</name>
<evidence type="ECO:0000256" key="3">
    <source>
        <dbReference type="ARBA" id="ARBA00023125"/>
    </source>
</evidence>
<dbReference type="InterPro" id="IPR047952">
    <property type="entry name" value="Transpos_IS4"/>
</dbReference>
<dbReference type="GO" id="GO:0006313">
    <property type="term" value="P:DNA transposition"/>
    <property type="evidence" value="ECO:0007669"/>
    <property type="project" value="InterPro"/>
</dbReference>
<dbReference type="InterPro" id="IPR002559">
    <property type="entry name" value="Transposase_11"/>
</dbReference>
<evidence type="ECO:0000313" key="8">
    <source>
        <dbReference type="Proteomes" id="UP000658278"/>
    </source>
</evidence>
<dbReference type="AlphaFoldDB" id="A0A934RH64"/>
<protein>
    <submittedName>
        <fullName evidence="7">IS4 family transposase</fullName>
    </submittedName>
</protein>
<keyword evidence="4" id="KW-0233">DNA recombination</keyword>
<evidence type="ECO:0000256" key="2">
    <source>
        <dbReference type="ARBA" id="ARBA00022578"/>
    </source>
</evidence>
<dbReference type="SUPFAM" id="SSF53098">
    <property type="entry name" value="Ribonuclease H-like"/>
    <property type="match status" value="1"/>
</dbReference>
<dbReference type="Pfam" id="PF01609">
    <property type="entry name" value="DDE_Tnp_1"/>
    <property type="match status" value="1"/>
</dbReference>
<evidence type="ECO:0000256" key="4">
    <source>
        <dbReference type="ARBA" id="ARBA00023172"/>
    </source>
</evidence>
<dbReference type="PANTHER" id="PTHR33258">
    <property type="entry name" value="TRANSPOSASE INSL FOR INSERTION SEQUENCE ELEMENT IS186A-RELATED"/>
    <property type="match status" value="1"/>
</dbReference>
<dbReference type="Pfam" id="PF14294">
    <property type="entry name" value="DUF4372"/>
    <property type="match status" value="1"/>
</dbReference>
<dbReference type="InterPro" id="IPR012337">
    <property type="entry name" value="RNaseH-like_sf"/>
</dbReference>
<keyword evidence="2" id="KW-0815">Transposition</keyword>
<dbReference type="Proteomes" id="UP000658278">
    <property type="component" value="Unassembled WGS sequence"/>
</dbReference>
<dbReference type="GO" id="GO:0004803">
    <property type="term" value="F:transposase activity"/>
    <property type="evidence" value="ECO:0007669"/>
    <property type="project" value="InterPro"/>
</dbReference>
<accession>A0A934RH64</accession>
<sequence>MNVSTSSLFSQLLSLIDRSRFARLVKETGSERRTKGFASWDHFVAMLFCQLAQARSLREIDAGLSSCEGKLRHLGMKGAPGRSTLSYANAKRPAELFERLFHQLLGTVALHAPGKRFRFKSKLYSLDSSVIELCATMFDWAKFRATKGAAKLHLLLDHDGHLPCFAAITEGKVADVTIAQQLKLPKGSLVVMDRGYNDYRMFDRWTGEGVGFVTRLKKNALWASHEERPVKPGGNVLRDDKGQFFDFDASRRINTPFRRVTVWIEEKGEKMELLTNRFDLSAETIAEIYRQRWQIELFFKAIKQNLRIKTFVGTSANAVRIQIWTALIAMLLLKLLQFRSRIDWALSNLVALLRWNLFTHKDLWKWIDDPFLQPPDPPPDMMIQAELDGMQTY</sequence>
<dbReference type="RefSeq" id="WP_200283609.1">
    <property type="nucleotide sequence ID" value="NZ_JAENII010000041.1"/>
</dbReference>
<evidence type="ECO:0000259" key="6">
    <source>
        <dbReference type="Pfam" id="PF14294"/>
    </source>
</evidence>
<reference evidence="7" key="1">
    <citation type="submission" date="2021-01" db="EMBL/GenBank/DDBJ databases">
        <title>Modified the classification status of verrucomicrobia.</title>
        <authorList>
            <person name="Feng X."/>
        </authorList>
    </citation>
    <scope>NUCLEOTIDE SEQUENCE</scope>
    <source>
        <strain evidence="7">KCTC 22201</strain>
    </source>
</reference>
<comment type="similarity">
    <text evidence="1">Belongs to the transposase 11 family.</text>
</comment>
<gene>
    <name evidence="7" type="ORF">JIN81_18730</name>
</gene>
<dbReference type="InterPro" id="IPR025399">
    <property type="entry name" value="DUF4372"/>
</dbReference>
<dbReference type="NCBIfam" id="NF033592">
    <property type="entry name" value="transpos_IS4_1"/>
    <property type="match status" value="1"/>
</dbReference>
<dbReference type="PANTHER" id="PTHR33258:SF1">
    <property type="entry name" value="TRANSPOSASE INSL FOR INSERTION SEQUENCE ELEMENT IS186A-RELATED"/>
    <property type="match status" value="1"/>
</dbReference>
<dbReference type="Gene3D" id="3.90.350.10">
    <property type="entry name" value="Transposase Inhibitor Protein From Tn5, Chain A, domain 1"/>
    <property type="match status" value="1"/>
</dbReference>
<dbReference type="GO" id="GO:0003677">
    <property type="term" value="F:DNA binding"/>
    <property type="evidence" value="ECO:0007669"/>
    <property type="project" value="UniProtKB-KW"/>
</dbReference>
<feature type="domain" description="Transposase IS4-like" evidence="5">
    <location>
        <begin position="123"/>
        <end position="332"/>
    </location>
</feature>
<comment type="caution">
    <text evidence="7">The sequence shown here is derived from an EMBL/GenBank/DDBJ whole genome shotgun (WGS) entry which is preliminary data.</text>
</comment>
<evidence type="ECO:0000256" key="1">
    <source>
        <dbReference type="ARBA" id="ARBA00010075"/>
    </source>
</evidence>
<feature type="domain" description="DUF4372" evidence="6">
    <location>
        <begin position="6"/>
        <end position="77"/>
    </location>
</feature>
<proteinExistence type="inferred from homology"/>
<organism evidence="7 8">
    <name type="scientific">Haloferula rosea</name>
    <dbReference type="NCBI Taxonomy" id="490093"/>
    <lineage>
        <taxon>Bacteria</taxon>
        <taxon>Pseudomonadati</taxon>
        <taxon>Verrucomicrobiota</taxon>
        <taxon>Verrucomicrobiia</taxon>
        <taxon>Verrucomicrobiales</taxon>
        <taxon>Verrucomicrobiaceae</taxon>
        <taxon>Haloferula</taxon>
    </lineage>
</organism>
<evidence type="ECO:0000259" key="5">
    <source>
        <dbReference type="Pfam" id="PF01609"/>
    </source>
</evidence>